<organism evidence="2 3">
    <name type="scientific">Pipistrellus nathusii</name>
    <name type="common">Nathusius' pipistrelle</name>
    <dbReference type="NCBI Taxonomy" id="59473"/>
    <lineage>
        <taxon>Eukaryota</taxon>
        <taxon>Metazoa</taxon>
        <taxon>Chordata</taxon>
        <taxon>Craniata</taxon>
        <taxon>Vertebrata</taxon>
        <taxon>Euteleostomi</taxon>
        <taxon>Mammalia</taxon>
        <taxon>Eutheria</taxon>
        <taxon>Laurasiatheria</taxon>
        <taxon>Chiroptera</taxon>
        <taxon>Yangochiroptera</taxon>
        <taxon>Vespertilionidae</taxon>
        <taxon>Pipistrellus</taxon>
    </lineage>
</organism>
<feature type="compositionally biased region" description="Polar residues" evidence="1">
    <location>
        <begin position="131"/>
        <end position="140"/>
    </location>
</feature>
<gene>
    <name evidence="2" type="ORF">MPIPNATIZW_LOCUS14847</name>
</gene>
<feature type="region of interest" description="Disordered" evidence="1">
    <location>
        <begin position="1"/>
        <end position="44"/>
    </location>
</feature>
<feature type="region of interest" description="Disordered" evidence="1">
    <location>
        <begin position="124"/>
        <end position="143"/>
    </location>
</feature>
<dbReference type="EMBL" id="OY882863">
    <property type="protein sequence ID" value="CAK6446541.1"/>
    <property type="molecule type" value="Genomic_DNA"/>
</dbReference>
<dbReference type="Proteomes" id="UP001314169">
    <property type="component" value="Chromosome 6"/>
</dbReference>
<evidence type="ECO:0000256" key="1">
    <source>
        <dbReference type="SAM" id="MobiDB-lite"/>
    </source>
</evidence>
<evidence type="ECO:0000313" key="3">
    <source>
        <dbReference type="Proteomes" id="UP001314169"/>
    </source>
</evidence>
<sequence>MVPARPNVPAAGTPRSKVKYSALPSSEGGRMDPQEKTPQAEGCCPSQRCPGAAGPRWMELQESPAKTPYRALACFTLQFLVGAFLATAGCLSPVGPRRARGRADRGHPGAAARVLPPALRLQSEEAARATPSRTFPTAGTSGAGIHGEGLRSSLILQLLAERWPDFVNPYPECSLNLQ</sequence>
<name>A0ABP0A7P2_PIPNA</name>
<evidence type="ECO:0000313" key="2">
    <source>
        <dbReference type="EMBL" id="CAK6446541.1"/>
    </source>
</evidence>
<accession>A0ABP0A7P2</accession>
<keyword evidence="3" id="KW-1185">Reference proteome</keyword>
<protein>
    <submittedName>
        <fullName evidence="2">Uncharacterized protein</fullName>
    </submittedName>
</protein>
<reference evidence="2" key="1">
    <citation type="submission" date="2023-12" db="EMBL/GenBank/DDBJ databases">
        <authorList>
            <person name="Brown T."/>
        </authorList>
    </citation>
    <scope>NUCLEOTIDE SEQUENCE</scope>
</reference>
<proteinExistence type="predicted"/>